<dbReference type="AlphaFoldDB" id="A0A5C6QP96"/>
<dbReference type="EMBL" id="VOLR01000004">
    <property type="protein sequence ID" value="TWX62195.1"/>
    <property type="molecule type" value="Genomic_DNA"/>
</dbReference>
<reference evidence="2 4" key="1">
    <citation type="submission" date="2019-07" db="EMBL/GenBank/DDBJ databases">
        <title>Genomes of sea-ice associated Colwellia species.</title>
        <authorList>
            <person name="Bowman J.P."/>
        </authorList>
    </citation>
    <scope>NUCLEOTIDE SEQUENCE [LARGE SCALE GENOMIC DNA]</scope>
    <source>
        <strain evidence="1 3">ACAM 607</strain>
        <strain evidence="2 4">IC036</strain>
    </source>
</reference>
<accession>A0A5C6QP96</accession>
<evidence type="ECO:0000313" key="3">
    <source>
        <dbReference type="Proteomes" id="UP000321525"/>
    </source>
</evidence>
<proteinExistence type="predicted"/>
<dbReference type="EMBL" id="VOLQ01000004">
    <property type="protein sequence ID" value="TWX70597.1"/>
    <property type="molecule type" value="Genomic_DNA"/>
</dbReference>
<dbReference type="OrthoDB" id="6220548at2"/>
<evidence type="ECO:0000313" key="1">
    <source>
        <dbReference type="EMBL" id="TWX62195.1"/>
    </source>
</evidence>
<sequence>MLLKLLQLQNCSISSFLNNYKNTLLVLPIVVGIQACGGGGGSSDNTTPTVPKSYAFSLTSTLTNKCGEKLPFVDVELFIQNNDWSVVTKLQPNANGLFSFSSENELINYTLVAKTQQVGKVEGLDFVSFHQVKATTPATYQAEHISKVVDTNCECITQNVEVSHTPVADITQVTSSATFASTAVINSERTDFINVEVCRIIDGTWPLHSFSLVGTGNNSNVQGAAGFIDDFNQTVINSDNQVVWQLSAFTAIEQIGLNKNHQPFTTQQLFLGQTHFAMTVLEEDNAVDLFNSHLYVSETVYQSNAEVIFSETDSAFGKIKISSQHQVISSAFNTSFAVAATTKKPDVDDIYFSEIKSDWSYDYSNVANYPLAIITVNYQAYHPEKNTPMPAKWTSYGKITGQLPVASALSGYEGIINDDTIVLGTNTDLVQSEYTDKYANYLVYYQNESNGSFTDNVKNYHISIKK</sequence>
<comment type="caution">
    <text evidence="2">The sequence shown here is derived from an EMBL/GenBank/DDBJ whole genome shotgun (WGS) entry which is preliminary data.</text>
</comment>
<dbReference type="Proteomes" id="UP000321525">
    <property type="component" value="Unassembled WGS sequence"/>
</dbReference>
<evidence type="ECO:0000313" key="4">
    <source>
        <dbReference type="Proteomes" id="UP000321917"/>
    </source>
</evidence>
<protein>
    <submittedName>
        <fullName evidence="2">Uncharacterized protein</fullName>
    </submittedName>
</protein>
<gene>
    <name evidence="1" type="ORF">ESZ26_04285</name>
    <name evidence="2" type="ORF">ESZ27_03540</name>
</gene>
<dbReference type="RefSeq" id="WP_146798332.1">
    <property type="nucleotide sequence ID" value="NZ_VOLP01000005.1"/>
</dbReference>
<name>A0A5C6QP96_9GAMM</name>
<keyword evidence="3" id="KW-1185">Reference proteome</keyword>
<organism evidence="2 4">
    <name type="scientific">Colwellia hornerae</name>
    <dbReference type="NCBI Taxonomy" id="89402"/>
    <lineage>
        <taxon>Bacteria</taxon>
        <taxon>Pseudomonadati</taxon>
        <taxon>Pseudomonadota</taxon>
        <taxon>Gammaproteobacteria</taxon>
        <taxon>Alteromonadales</taxon>
        <taxon>Colwelliaceae</taxon>
        <taxon>Colwellia</taxon>
    </lineage>
</organism>
<dbReference type="Proteomes" id="UP000321917">
    <property type="component" value="Unassembled WGS sequence"/>
</dbReference>
<evidence type="ECO:0000313" key="2">
    <source>
        <dbReference type="EMBL" id="TWX70597.1"/>
    </source>
</evidence>